<comment type="catalytic activity">
    <reaction evidence="2">
        <text>a 3'-end 2',3'-cyclophospho-ribonucleotide-RNA + H2O = a 3'-end 2'-phospho-ribonucleotide-RNA + H(+)</text>
        <dbReference type="Rhea" id="RHEA:11828"/>
        <dbReference type="Rhea" id="RHEA-COMP:10464"/>
        <dbReference type="Rhea" id="RHEA-COMP:17353"/>
        <dbReference type="ChEBI" id="CHEBI:15377"/>
        <dbReference type="ChEBI" id="CHEBI:15378"/>
        <dbReference type="ChEBI" id="CHEBI:83064"/>
        <dbReference type="ChEBI" id="CHEBI:173113"/>
        <dbReference type="EC" id="3.1.4.58"/>
    </reaction>
</comment>
<feature type="active site" description="Proton acceptor" evidence="2">
    <location>
        <position position="128"/>
    </location>
</feature>
<evidence type="ECO:0000313" key="4">
    <source>
        <dbReference type="Proteomes" id="UP000243807"/>
    </source>
</evidence>
<reference evidence="3 4" key="1">
    <citation type="submission" date="2017-01" db="EMBL/GenBank/DDBJ databases">
        <title>Draft sequence of Acidihalobacter ferrooxidans strain DSM 14175 (strain V8).</title>
        <authorList>
            <person name="Khaleque H.N."/>
            <person name="Ramsay J.P."/>
            <person name="Murphy R.J.T."/>
            <person name="Kaksonen A.H."/>
            <person name="Boxall N.J."/>
            <person name="Watkin E.L.J."/>
        </authorList>
    </citation>
    <scope>NUCLEOTIDE SEQUENCE [LARGE SCALE GENOMIC DNA]</scope>
    <source>
        <strain evidence="3 4">V8</strain>
    </source>
</reference>
<name>A0A1P8UEI5_9GAMM</name>
<dbReference type="NCBIfam" id="TIGR02258">
    <property type="entry name" value="2_5_ligase"/>
    <property type="match status" value="1"/>
</dbReference>
<dbReference type="GO" id="GO:0004113">
    <property type="term" value="F:2',3'-cyclic-nucleotide 3'-phosphodiesterase activity"/>
    <property type="evidence" value="ECO:0007669"/>
    <property type="project" value="InterPro"/>
</dbReference>
<dbReference type="Pfam" id="PF13563">
    <property type="entry name" value="2_5_RNA_ligase2"/>
    <property type="match status" value="1"/>
</dbReference>
<proteinExistence type="inferred from homology"/>
<keyword evidence="3" id="KW-0436">Ligase</keyword>
<dbReference type="InterPro" id="IPR009097">
    <property type="entry name" value="Cyclic_Pdiesterase"/>
</dbReference>
<dbReference type="PANTHER" id="PTHR35561">
    <property type="entry name" value="RNA 2',3'-CYCLIC PHOSPHODIESTERASE"/>
    <property type="match status" value="1"/>
</dbReference>
<dbReference type="EC" id="3.1.4.58" evidence="2"/>
<feature type="active site" description="Proton donor" evidence="2">
    <location>
        <position position="46"/>
    </location>
</feature>
<dbReference type="OrthoDB" id="7061261at2"/>
<sequence length="178" mass="20001">MKTVEPRVRRLFFAALPDRETRAGLATVLRALPDGIGRPVAVENLHMTLVFVGAVNERCAYCVRDRADQVPRFHVDVSLDRLGCFREAGALWLGPTATPQRLLEMAGGLNLLLKHCGIALDRDDFRPHVTLARKVYDVPAHDSFRPVVWRSSGFSLMESISSPRGVRYRSVQYYGVPR</sequence>
<comment type="similarity">
    <text evidence="2">Belongs to the 2H phosphoesterase superfamily. ThpR family.</text>
</comment>
<dbReference type="GO" id="GO:0016874">
    <property type="term" value="F:ligase activity"/>
    <property type="evidence" value="ECO:0007669"/>
    <property type="project" value="UniProtKB-KW"/>
</dbReference>
<evidence type="ECO:0000256" key="2">
    <source>
        <dbReference type="HAMAP-Rule" id="MF_01940"/>
    </source>
</evidence>
<dbReference type="AlphaFoldDB" id="A0A1P8UEI5"/>
<dbReference type="STRING" id="1765967.BW247_03310"/>
<dbReference type="RefSeq" id="WP_076835721.1">
    <property type="nucleotide sequence ID" value="NZ_CP019434.1"/>
</dbReference>
<feature type="short sequence motif" description="HXTX 2" evidence="2">
    <location>
        <begin position="128"/>
        <end position="131"/>
    </location>
</feature>
<dbReference type="HAMAP" id="MF_01940">
    <property type="entry name" value="RNA_CPDase"/>
    <property type="match status" value="1"/>
</dbReference>
<dbReference type="InterPro" id="IPR004175">
    <property type="entry name" value="RNA_CPDase"/>
</dbReference>
<evidence type="ECO:0000256" key="1">
    <source>
        <dbReference type="ARBA" id="ARBA00022801"/>
    </source>
</evidence>
<gene>
    <name evidence="3" type="ORF">BW247_03310</name>
</gene>
<comment type="function">
    <text evidence="2">Hydrolyzes RNA 2',3'-cyclic phosphodiester to an RNA 2'-phosphomonoester.</text>
</comment>
<keyword evidence="1 2" id="KW-0378">Hydrolase</keyword>
<keyword evidence="4" id="KW-1185">Reference proteome</keyword>
<feature type="short sequence motif" description="HXTX 1" evidence="2">
    <location>
        <begin position="46"/>
        <end position="49"/>
    </location>
</feature>
<dbReference type="Gene3D" id="3.90.1140.10">
    <property type="entry name" value="Cyclic phosphodiesterase"/>
    <property type="match status" value="1"/>
</dbReference>
<evidence type="ECO:0000313" key="3">
    <source>
        <dbReference type="EMBL" id="APZ42240.1"/>
    </source>
</evidence>
<dbReference type="EMBL" id="CP019434">
    <property type="protein sequence ID" value="APZ42240.1"/>
    <property type="molecule type" value="Genomic_DNA"/>
</dbReference>
<dbReference type="SUPFAM" id="SSF55144">
    <property type="entry name" value="LigT-like"/>
    <property type="match status" value="1"/>
</dbReference>
<dbReference type="GO" id="GO:0008664">
    <property type="term" value="F:RNA 2',3'-cyclic 3'-phosphodiesterase activity"/>
    <property type="evidence" value="ECO:0007669"/>
    <property type="project" value="UniProtKB-EC"/>
</dbReference>
<dbReference type="PANTHER" id="PTHR35561:SF1">
    <property type="entry name" value="RNA 2',3'-CYCLIC PHOSPHODIESTERASE"/>
    <property type="match status" value="1"/>
</dbReference>
<protein>
    <recommendedName>
        <fullName evidence="2">RNA 2',3'-cyclic phosphodiesterase</fullName>
        <shortName evidence="2">RNA 2',3'-CPDase</shortName>
        <ecNumber evidence="2">3.1.4.58</ecNumber>
    </recommendedName>
</protein>
<dbReference type="KEGG" id="afy:BW247_03310"/>
<dbReference type="Proteomes" id="UP000243807">
    <property type="component" value="Chromosome"/>
</dbReference>
<accession>A0A1P8UEI5</accession>
<organism evidence="3 4">
    <name type="scientific">Acidihalobacter ferrooxydans</name>
    <dbReference type="NCBI Taxonomy" id="1765967"/>
    <lineage>
        <taxon>Bacteria</taxon>
        <taxon>Pseudomonadati</taxon>
        <taxon>Pseudomonadota</taxon>
        <taxon>Gammaproteobacteria</taxon>
        <taxon>Chromatiales</taxon>
        <taxon>Ectothiorhodospiraceae</taxon>
        <taxon>Acidihalobacter</taxon>
    </lineage>
</organism>